<evidence type="ECO:0000313" key="2">
    <source>
        <dbReference type="EMBL" id="MFD2415466.1"/>
    </source>
</evidence>
<evidence type="ECO:0000259" key="1">
    <source>
        <dbReference type="Pfam" id="PF13480"/>
    </source>
</evidence>
<organism evidence="2 3">
    <name type="scientific">Amycolatopsis pigmentata</name>
    <dbReference type="NCBI Taxonomy" id="450801"/>
    <lineage>
        <taxon>Bacteria</taxon>
        <taxon>Bacillati</taxon>
        <taxon>Actinomycetota</taxon>
        <taxon>Actinomycetes</taxon>
        <taxon>Pseudonocardiales</taxon>
        <taxon>Pseudonocardiaceae</taxon>
        <taxon>Amycolatopsis</taxon>
    </lineage>
</organism>
<dbReference type="InterPro" id="IPR038740">
    <property type="entry name" value="BioF2-like_GNAT_dom"/>
</dbReference>
<comment type="caution">
    <text evidence="2">The sequence shown here is derived from an EMBL/GenBank/DDBJ whole genome shotgun (WGS) entry which is preliminary data.</text>
</comment>
<dbReference type="Pfam" id="PF13480">
    <property type="entry name" value="Acetyltransf_6"/>
    <property type="match status" value="1"/>
</dbReference>
<accession>A0ABW5FN61</accession>
<dbReference type="InterPro" id="IPR016181">
    <property type="entry name" value="Acyl_CoA_acyltransferase"/>
</dbReference>
<sequence>MHRLAPRYRWFTGTQHNPLWWPETVGDPRHGSAWALGSRQDGDGQSFVGADPGPAVWIRRGSTGVTPARMDAVVVCAAVRRGVPQDQATIAAARAAAGDQLVIAANGYTTPLLGVGDDAEIGGLLHAVGEAADAAGAVPVVLHCPAGDPLLRVLPRLGYLVGITDLYASIALPGADLADLLATLPAKRRTTIRRELRAPSPGAGRIVAGAAAEPFIDPAAELVAAAYRARGQSIEPAAVAGNYRRLLAAFGADFLLSMVFADDRLLASTCVLTARDTAMSYSAGFRLPEAKTVAGYFNAAYYLPIKHCYDTGRTTLLLGPGTLEAKRLRGARFGPLYSAVPRSCAPLAALLTRTDAWHRRRLAELPLATAQHPDS</sequence>
<feature type="domain" description="BioF2-like acetyltransferase" evidence="1">
    <location>
        <begin position="186"/>
        <end position="327"/>
    </location>
</feature>
<proteinExistence type="predicted"/>
<evidence type="ECO:0000313" key="3">
    <source>
        <dbReference type="Proteomes" id="UP001597417"/>
    </source>
</evidence>
<keyword evidence="2" id="KW-0012">Acyltransferase</keyword>
<reference evidence="3" key="1">
    <citation type="journal article" date="2019" name="Int. J. Syst. Evol. Microbiol.">
        <title>The Global Catalogue of Microorganisms (GCM) 10K type strain sequencing project: providing services to taxonomists for standard genome sequencing and annotation.</title>
        <authorList>
            <consortium name="The Broad Institute Genomics Platform"/>
            <consortium name="The Broad Institute Genome Sequencing Center for Infectious Disease"/>
            <person name="Wu L."/>
            <person name="Ma J."/>
        </authorList>
    </citation>
    <scope>NUCLEOTIDE SEQUENCE [LARGE SCALE GENOMIC DNA]</scope>
    <source>
        <strain evidence="3">CGMCC 4.7645</strain>
    </source>
</reference>
<keyword evidence="3" id="KW-1185">Reference proteome</keyword>
<dbReference type="EC" id="2.3.1.-" evidence="2"/>
<gene>
    <name evidence="2" type="ORF">ACFSXZ_03900</name>
</gene>
<dbReference type="Gene3D" id="3.40.630.30">
    <property type="match status" value="1"/>
</dbReference>
<dbReference type="EMBL" id="JBHUKR010000004">
    <property type="protein sequence ID" value="MFD2415466.1"/>
    <property type="molecule type" value="Genomic_DNA"/>
</dbReference>
<dbReference type="SUPFAM" id="SSF55729">
    <property type="entry name" value="Acyl-CoA N-acyltransferases (Nat)"/>
    <property type="match status" value="1"/>
</dbReference>
<name>A0ABW5FN61_9PSEU</name>
<dbReference type="RefSeq" id="WP_378261281.1">
    <property type="nucleotide sequence ID" value="NZ_JBHUKR010000004.1"/>
</dbReference>
<dbReference type="GO" id="GO:0016746">
    <property type="term" value="F:acyltransferase activity"/>
    <property type="evidence" value="ECO:0007669"/>
    <property type="project" value="UniProtKB-KW"/>
</dbReference>
<keyword evidence="2" id="KW-0808">Transferase</keyword>
<dbReference type="Proteomes" id="UP001597417">
    <property type="component" value="Unassembled WGS sequence"/>
</dbReference>
<protein>
    <submittedName>
        <fullName evidence="2">GNAT family N-acetyltransferase</fullName>
        <ecNumber evidence="2">2.3.1.-</ecNumber>
    </submittedName>
</protein>